<name>A0A5C3LRU2_9AGAR</name>
<dbReference type="Proteomes" id="UP000308652">
    <property type="component" value="Unassembled WGS sequence"/>
</dbReference>
<dbReference type="STRING" id="68775.A0A5C3LRU2"/>
<dbReference type="SUPFAM" id="SSF53474">
    <property type="entry name" value="alpha/beta-Hydrolases"/>
    <property type="match status" value="1"/>
</dbReference>
<gene>
    <name evidence="2" type="ORF">BDQ12DRAFT_688741</name>
</gene>
<dbReference type="OrthoDB" id="408373at2759"/>
<dbReference type="InterPro" id="IPR029058">
    <property type="entry name" value="AB_hydrolase_fold"/>
</dbReference>
<dbReference type="Pfam" id="PF12697">
    <property type="entry name" value="Abhydrolase_6"/>
    <property type="match status" value="1"/>
</dbReference>
<evidence type="ECO:0000313" key="3">
    <source>
        <dbReference type="Proteomes" id="UP000308652"/>
    </source>
</evidence>
<dbReference type="Gene3D" id="3.40.50.1820">
    <property type="entry name" value="alpha/beta hydrolase"/>
    <property type="match status" value="1"/>
</dbReference>
<dbReference type="AlphaFoldDB" id="A0A5C3LRU2"/>
<accession>A0A5C3LRU2</accession>
<organism evidence="2 3">
    <name type="scientific">Crucibulum laeve</name>
    <dbReference type="NCBI Taxonomy" id="68775"/>
    <lineage>
        <taxon>Eukaryota</taxon>
        <taxon>Fungi</taxon>
        <taxon>Dikarya</taxon>
        <taxon>Basidiomycota</taxon>
        <taxon>Agaricomycotina</taxon>
        <taxon>Agaricomycetes</taxon>
        <taxon>Agaricomycetidae</taxon>
        <taxon>Agaricales</taxon>
        <taxon>Agaricineae</taxon>
        <taxon>Nidulariaceae</taxon>
        <taxon>Crucibulum</taxon>
    </lineage>
</organism>
<keyword evidence="2" id="KW-0378">Hydrolase</keyword>
<dbReference type="InterPro" id="IPR000073">
    <property type="entry name" value="AB_hydrolase_1"/>
</dbReference>
<evidence type="ECO:0000259" key="1">
    <source>
        <dbReference type="Pfam" id="PF12697"/>
    </source>
</evidence>
<dbReference type="PANTHER" id="PTHR43194:SF2">
    <property type="entry name" value="PEROXISOMAL MEMBRANE PROTEIN LPX1"/>
    <property type="match status" value="1"/>
</dbReference>
<dbReference type="InterPro" id="IPR050228">
    <property type="entry name" value="Carboxylesterase_BioH"/>
</dbReference>
<protein>
    <submittedName>
        <fullName evidence="2">Alpha/beta-hydrolase</fullName>
    </submittedName>
</protein>
<dbReference type="EMBL" id="ML213625">
    <property type="protein sequence ID" value="TFK35063.1"/>
    <property type="molecule type" value="Genomic_DNA"/>
</dbReference>
<dbReference type="PANTHER" id="PTHR43194">
    <property type="entry name" value="HYDROLASE ALPHA/BETA FOLD FAMILY"/>
    <property type="match status" value="1"/>
</dbReference>
<feature type="domain" description="AB hydrolase-1" evidence="1">
    <location>
        <begin position="32"/>
        <end position="276"/>
    </location>
</feature>
<dbReference type="GO" id="GO:0016787">
    <property type="term" value="F:hydrolase activity"/>
    <property type="evidence" value="ECO:0007669"/>
    <property type="project" value="UniProtKB-KW"/>
</dbReference>
<reference evidence="2 3" key="1">
    <citation type="journal article" date="2019" name="Nat. Ecol. Evol.">
        <title>Megaphylogeny resolves global patterns of mushroom evolution.</title>
        <authorList>
            <person name="Varga T."/>
            <person name="Krizsan K."/>
            <person name="Foldi C."/>
            <person name="Dima B."/>
            <person name="Sanchez-Garcia M."/>
            <person name="Sanchez-Ramirez S."/>
            <person name="Szollosi G.J."/>
            <person name="Szarkandi J.G."/>
            <person name="Papp V."/>
            <person name="Albert L."/>
            <person name="Andreopoulos W."/>
            <person name="Angelini C."/>
            <person name="Antonin V."/>
            <person name="Barry K.W."/>
            <person name="Bougher N.L."/>
            <person name="Buchanan P."/>
            <person name="Buyck B."/>
            <person name="Bense V."/>
            <person name="Catcheside P."/>
            <person name="Chovatia M."/>
            <person name="Cooper J."/>
            <person name="Damon W."/>
            <person name="Desjardin D."/>
            <person name="Finy P."/>
            <person name="Geml J."/>
            <person name="Haridas S."/>
            <person name="Hughes K."/>
            <person name="Justo A."/>
            <person name="Karasinski D."/>
            <person name="Kautmanova I."/>
            <person name="Kiss B."/>
            <person name="Kocsube S."/>
            <person name="Kotiranta H."/>
            <person name="LaButti K.M."/>
            <person name="Lechner B.E."/>
            <person name="Liimatainen K."/>
            <person name="Lipzen A."/>
            <person name="Lukacs Z."/>
            <person name="Mihaltcheva S."/>
            <person name="Morgado L.N."/>
            <person name="Niskanen T."/>
            <person name="Noordeloos M.E."/>
            <person name="Ohm R.A."/>
            <person name="Ortiz-Santana B."/>
            <person name="Ovrebo C."/>
            <person name="Racz N."/>
            <person name="Riley R."/>
            <person name="Savchenko A."/>
            <person name="Shiryaev A."/>
            <person name="Soop K."/>
            <person name="Spirin V."/>
            <person name="Szebenyi C."/>
            <person name="Tomsovsky M."/>
            <person name="Tulloss R.E."/>
            <person name="Uehling J."/>
            <person name="Grigoriev I.V."/>
            <person name="Vagvolgyi C."/>
            <person name="Papp T."/>
            <person name="Martin F.M."/>
            <person name="Miettinen O."/>
            <person name="Hibbett D.S."/>
            <person name="Nagy L.G."/>
        </authorList>
    </citation>
    <scope>NUCLEOTIDE SEQUENCE [LARGE SCALE GENOMIC DNA]</scope>
    <source>
        <strain evidence="2 3">CBS 166.37</strain>
    </source>
</reference>
<keyword evidence="3" id="KW-1185">Reference proteome</keyword>
<proteinExistence type="predicted"/>
<sequence>MHPPILEKILSSTDGTKIYARAVGNSQKLAIMFVHGLALSSSVFDKLFMDERLLDEFFLVSYDMRGHGGSGKPETMEGHVSSLYAADFAAVVQAFDIKQPPILVGWSLGATAAADVCEHLGANALSAIVYVCGLPYTGAIMNEVGTPFILGLLPGLFSTDDVALLSTTKITFVDSLFNDPARVPRDFKWSLLGSTIAQFPIVSQLVLSRPQDPTKLHEAGAKGLPLLLLSGSADKQVNGDVVVTAMAPFFNDIDVKNIPGGSHILFYDAQDEFVKALLKFAIRVRKSTEFAMKP</sequence>
<evidence type="ECO:0000313" key="2">
    <source>
        <dbReference type="EMBL" id="TFK35063.1"/>
    </source>
</evidence>